<protein>
    <submittedName>
        <fullName evidence="1">Uncharacterized protein</fullName>
    </submittedName>
</protein>
<sequence length="139" mass="14189">MCRSRPGGKDLDIGRDVVRIGGYNKHGAVLAGANLARSPRRTPGLSLAAREHGSGRSGCGEARAGLLTASSARAGCRAGGRGGPWLFPEVCGRVRCYDWGPLGDLVGSRPRGALGFCGAAIEEALLDPAVHLRPGSSAG</sequence>
<dbReference type="Proteomes" id="UP001066276">
    <property type="component" value="Chromosome 6"/>
</dbReference>
<dbReference type="AlphaFoldDB" id="A0AAV7QV16"/>
<name>A0AAV7QV16_PLEWA</name>
<reference evidence="1" key="1">
    <citation type="journal article" date="2022" name="bioRxiv">
        <title>Sequencing and chromosome-scale assembly of the giantPleurodeles waltlgenome.</title>
        <authorList>
            <person name="Brown T."/>
            <person name="Elewa A."/>
            <person name="Iarovenko S."/>
            <person name="Subramanian E."/>
            <person name="Araus A.J."/>
            <person name="Petzold A."/>
            <person name="Susuki M."/>
            <person name="Suzuki K.-i.T."/>
            <person name="Hayashi T."/>
            <person name="Toyoda A."/>
            <person name="Oliveira C."/>
            <person name="Osipova E."/>
            <person name="Leigh N.D."/>
            <person name="Simon A."/>
            <person name="Yun M.H."/>
        </authorList>
    </citation>
    <scope>NUCLEOTIDE SEQUENCE</scope>
    <source>
        <strain evidence="1">20211129_DDA</strain>
        <tissue evidence="1">Liver</tissue>
    </source>
</reference>
<evidence type="ECO:0000313" key="1">
    <source>
        <dbReference type="EMBL" id="KAJ1144359.1"/>
    </source>
</evidence>
<gene>
    <name evidence="1" type="ORF">NDU88_010658</name>
</gene>
<evidence type="ECO:0000313" key="2">
    <source>
        <dbReference type="Proteomes" id="UP001066276"/>
    </source>
</evidence>
<accession>A0AAV7QV16</accession>
<comment type="caution">
    <text evidence="1">The sequence shown here is derived from an EMBL/GenBank/DDBJ whole genome shotgun (WGS) entry which is preliminary data.</text>
</comment>
<keyword evidence="2" id="KW-1185">Reference proteome</keyword>
<organism evidence="1 2">
    <name type="scientific">Pleurodeles waltl</name>
    <name type="common">Iberian ribbed newt</name>
    <dbReference type="NCBI Taxonomy" id="8319"/>
    <lineage>
        <taxon>Eukaryota</taxon>
        <taxon>Metazoa</taxon>
        <taxon>Chordata</taxon>
        <taxon>Craniata</taxon>
        <taxon>Vertebrata</taxon>
        <taxon>Euteleostomi</taxon>
        <taxon>Amphibia</taxon>
        <taxon>Batrachia</taxon>
        <taxon>Caudata</taxon>
        <taxon>Salamandroidea</taxon>
        <taxon>Salamandridae</taxon>
        <taxon>Pleurodelinae</taxon>
        <taxon>Pleurodeles</taxon>
    </lineage>
</organism>
<proteinExistence type="predicted"/>
<dbReference type="EMBL" id="JANPWB010000010">
    <property type="protein sequence ID" value="KAJ1144359.1"/>
    <property type="molecule type" value="Genomic_DNA"/>
</dbReference>